<keyword evidence="2" id="KW-0732">Signal</keyword>
<dbReference type="SUPFAM" id="SSF75005">
    <property type="entry name" value="Arabinanase/levansucrase/invertase"/>
    <property type="match status" value="1"/>
</dbReference>
<dbReference type="Gene3D" id="2.115.10.20">
    <property type="entry name" value="Glycosyl hydrolase domain, family 43"/>
    <property type="match status" value="2"/>
</dbReference>
<evidence type="ECO:0000313" key="4">
    <source>
        <dbReference type="Proteomes" id="UP001236014"/>
    </source>
</evidence>
<proteinExistence type="predicted"/>
<dbReference type="Proteomes" id="UP001236014">
    <property type="component" value="Chromosome"/>
</dbReference>
<sequence>MHPFRGGVRRPARALFALALSGVVVAGCSDSYAQTQADGPGHGGIAGGKPAPAKPPRPANVPLETAKARQSNGVVAAGAADAVYNYGPTAMVENGKTRLWWCSQYGSAAPPGDDILYAEAPSADGPFTGPGGGAPIAVLSGSPGAFDGVHTCDPSVLRVGGTYYLYYTGAAGDHALGNAIGLATSPDGIHWTRAAGGRPILGPSHDVHRDNVYGAGQPSVVFLDGWYYLMFTDTTGRAAGWNGAGQFVIRSHDPAFRSGVEALGDQGFAPVAGTAAPRERSVVDGFSADLEWVGALDAFVIAHETADGTSLTFWDKDFTLQPYTPVVIPGAWKEGPGLIRRPDGHAPTSVTDPCDTVSFDVVRATAIGSASAPTGLKHFGLDVQGAGGCSSPDRVTTTFDGVAMPSPDRRMDLFRRGVRIRVDRRSVAAALAGEVVDRPLAPVAGLPVKTTLKSGTNVVHSDGHGYGVVLGNELYGLPDTTIVDLNGAEVTEIDPRQWDAYAPGLPLGG</sequence>
<feature type="chain" id="PRO_5040844398" evidence="2">
    <location>
        <begin position="27"/>
        <end position="509"/>
    </location>
</feature>
<organism evidence="3 4">
    <name type="scientific">Amycolatopsis carbonis</name>
    <dbReference type="NCBI Taxonomy" id="715471"/>
    <lineage>
        <taxon>Bacteria</taxon>
        <taxon>Bacillati</taxon>
        <taxon>Actinomycetota</taxon>
        <taxon>Actinomycetes</taxon>
        <taxon>Pseudonocardiales</taxon>
        <taxon>Pseudonocardiaceae</taxon>
        <taxon>Amycolatopsis</taxon>
    </lineage>
</organism>
<evidence type="ECO:0000313" key="3">
    <source>
        <dbReference type="EMBL" id="WIX78133.1"/>
    </source>
</evidence>
<protein>
    <submittedName>
        <fullName evidence="3">Beta-xylosidase</fullName>
    </submittedName>
</protein>
<name>A0A9Y2IGW9_9PSEU</name>
<dbReference type="InterPro" id="IPR023296">
    <property type="entry name" value="Glyco_hydro_beta-prop_sf"/>
</dbReference>
<accession>A0A9Y2IGW9</accession>
<dbReference type="EMBL" id="CP127294">
    <property type="protein sequence ID" value="WIX78133.1"/>
    <property type="molecule type" value="Genomic_DNA"/>
</dbReference>
<dbReference type="PROSITE" id="PS51257">
    <property type="entry name" value="PROKAR_LIPOPROTEIN"/>
    <property type="match status" value="1"/>
</dbReference>
<evidence type="ECO:0000256" key="2">
    <source>
        <dbReference type="SAM" id="SignalP"/>
    </source>
</evidence>
<dbReference type="RefSeq" id="WP_285968861.1">
    <property type="nucleotide sequence ID" value="NZ_CP127294.1"/>
</dbReference>
<reference evidence="3 4" key="1">
    <citation type="submission" date="2023-06" db="EMBL/GenBank/DDBJ databases">
        <authorList>
            <person name="Oyuntsetseg B."/>
            <person name="Kim S.B."/>
        </authorList>
    </citation>
    <scope>NUCLEOTIDE SEQUENCE [LARGE SCALE GENOMIC DNA]</scope>
    <source>
        <strain evidence="3 4">2-15</strain>
    </source>
</reference>
<dbReference type="AlphaFoldDB" id="A0A9Y2IGW9"/>
<feature type="region of interest" description="Disordered" evidence="1">
    <location>
        <begin position="36"/>
        <end position="57"/>
    </location>
</feature>
<gene>
    <name evidence="3" type="ORF">QRX50_43260</name>
</gene>
<feature type="signal peptide" evidence="2">
    <location>
        <begin position="1"/>
        <end position="26"/>
    </location>
</feature>
<evidence type="ECO:0000256" key="1">
    <source>
        <dbReference type="SAM" id="MobiDB-lite"/>
    </source>
</evidence>
<dbReference type="KEGG" id="acab:QRX50_43260"/>
<keyword evidence="4" id="KW-1185">Reference proteome</keyword>